<name>W2G9M0_PHYNI</name>
<proteinExistence type="predicted"/>
<gene>
    <name evidence="1" type="ORF">L915_14382</name>
</gene>
<dbReference type="AlphaFoldDB" id="W2G9M0"/>
<dbReference type="EMBL" id="KI687817">
    <property type="protein sequence ID" value="ETK79783.1"/>
    <property type="molecule type" value="Genomic_DNA"/>
</dbReference>
<organism evidence="1">
    <name type="scientific">Phytophthora nicotianae</name>
    <name type="common">Potato buckeye rot agent</name>
    <name type="synonym">Phytophthora parasitica</name>
    <dbReference type="NCBI Taxonomy" id="4792"/>
    <lineage>
        <taxon>Eukaryota</taxon>
        <taxon>Sar</taxon>
        <taxon>Stramenopiles</taxon>
        <taxon>Oomycota</taxon>
        <taxon>Peronosporomycetes</taxon>
        <taxon>Peronosporales</taxon>
        <taxon>Peronosporaceae</taxon>
        <taxon>Phytophthora</taxon>
    </lineage>
</organism>
<sequence>MREISDSLQSMIKDLVFKNELSQDKYDKLSIDDKKLFKEVLSITHLQYNFSEQLEDPLESLRMEYDKLKGELMLVLDPRIISKTSGLYQFQADQNLAELKSLMKDLIIKESPHRERPTVWASDSKPYETKSVSTQTDAVAGGRVWAYKPKQKKQAKTFAL</sequence>
<dbReference type="Proteomes" id="UP000053236">
    <property type="component" value="Unassembled WGS sequence"/>
</dbReference>
<protein>
    <submittedName>
        <fullName evidence="1">Uncharacterized protein</fullName>
    </submittedName>
</protein>
<reference evidence="1" key="1">
    <citation type="submission" date="2013-11" db="EMBL/GenBank/DDBJ databases">
        <title>The Genome Sequence of Phytophthora parasitica CJ02B3.</title>
        <authorList>
            <consortium name="The Broad Institute Genomics Platform"/>
            <person name="Russ C."/>
            <person name="Tyler B."/>
            <person name="Panabieres F."/>
            <person name="Shan W."/>
            <person name="Tripathy S."/>
            <person name="Grunwald N."/>
            <person name="Machado M."/>
            <person name="Johnson C.S."/>
            <person name="Arredondo F."/>
            <person name="Hong C."/>
            <person name="Coffey M."/>
            <person name="Young S.K."/>
            <person name="Zeng Q."/>
            <person name="Gargeya S."/>
            <person name="Fitzgerald M."/>
            <person name="Abouelleil A."/>
            <person name="Alvarado L."/>
            <person name="Chapman S.B."/>
            <person name="Gainer-Dewar J."/>
            <person name="Goldberg J."/>
            <person name="Griggs A."/>
            <person name="Gujja S."/>
            <person name="Hansen M."/>
            <person name="Howarth C."/>
            <person name="Imamovic A."/>
            <person name="Ireland A."/>
            <person name="Larimer J."/>
            <person name="McCowan C."/>
            <person name="Murphy C."/>
            <person name="Pearson M."/>
            <person name="Poon T.W."/>
            <person name="Priest M."/>
            <person name="Roberts A."/>
            <person name="Saif S."/>
            <person name="Shea T."/>
            <person name="Sykes S."/>
            <person name="Wortman J."/>
            <person name="Nusbaum C."/>
            <person name="Birren B."/>
        </authorList>
    </citation>
    <scope>NUCLEOTIDE SEQUENCE [LARGE SCALE GENOMIC DNA]</scope>
    <source>
        <strain evidence="1">CJ02B3</strain>
    </source>
</reference>
<evidence type="ECO:0000313" key="1">
    <source>
        <dbReference type="EMBL" id="ETK79783.1"/>
    </source>
</evidence>
<accession>W2G9M0</accession>
<dbReference type="VEuPathDB" id="FungiDB:PPTG_12686"/>